<dbReference type="Gene3D" id="1.10.101.10">
    <property type="entry name" value="PGBD-like superfamily/PGBD"/>
    <property type="match status" value="1"/>
</dbReference>
<dbReference type="Pfam" id="PF01471">
    <property type="entry name" value="PG_binding_1"/>
    <property type="match status" value="1"/>
</dbReference>
<dbReference type="Pfam" id="PF13406">
    <property type="entry name" value="SLT_2"/>
    <property type="match status" value="1"/>
</dbReference>
<comment type="caution">
    <text evidence="4">The sequence shown here is derived from an EMBL/GenBank/DDBJ whole genome shotgun (WGS) entry which is preliminary data.</text>
</comment>
<evidence type="ECO:0000313" key="5">
    <source>
        <dbReference type="Proteomes" id="UP000526408"/>
    </source>
</evidence>
<dbReference type="NCBIfam" id="TIGR02283">
    <property type="entry name" value="MltB_2"/>
    <property type="match status" value="1"/>
</dbReference>
<name>A0A7X6H119_9RHOB</name>
<dbReference type="AlphaFoldDB" id="A0A7X6H119"/>
<evidence type="ECO:0000259" key="3">
    <source>
        <dbReference type="Pfam" id="PF13406"/>
    </source>
</evidence>
<dbReference type="GO" id="GO:0008933">
    <property type="term" value="F:peptidoglycan lytic transglycosylase activity"/>
    <property type="evidence" value="ECO:0007669"/>
    <property type="project" value="TreeGrafter"/>
</dbReference>
<feature type="domain" description="Peptidoglycan binding-like" evidence="2">
    <location>
        <begin position="409"/>
        <end position="462"/>
    </location>
</feature>
<dbReference type="RefSeq" id="WP_168623611.1">
    <property type="nucleotide sequence ID" value="NZ_JAAZQQ010000003.1"/>
</dbReference>
<proteinExistence type="predicted"/>
<feature type="signal peptide" evidence="1">
    <location>
        <begin position="1"/>
        <end position="21"/>
    </location>
</feature>
<dbReference type="FunFam" id="1.10.8.350:FF:000001">
    <property type="entry name" value="Lytic murein transglycosylase B"/>
    <property type="match status" value="1"/>
</dbReference>
<dbReference type="Gene3D" id="1.10.8.350">
    <property type="entry name" value="Bacterial muramidase"/>
    <property type="match status" value="1"/>
</dbReference>
<evidence type="ECO:0000313" key="4">
    <source>
        <dbReference type="EMBL" id="NKX45233.1"/>
    </source>
</evidence>
<dbReference type="InterPro" id="IPR043426">
    <property type="entry name" value="MltB-like"/>
</dbReference>
<protein>
    <submittedName>
        <fullName evidence="4">Lytic murein transglycosylase</fullName>
    </submittedName>
</protein>
<dbReference type="InterPro" id="IPR036365">
    <property type="entry name" value="PGBD-like_sf"/>
</dbReference>
<organism evidence="4 5">
    <name type="scientific">Roseicyclus persicicus</name>
    <dbReference type="NCBI Taxonomy" id="2650661"/>
    <lineage>
        <taxon>Bacteria</taxon>
        <taxon>Pseudomonadati</taxon>
        <taxon>Pseudomonadota</taxon>
        <taxon>Alphaproteobacteria</taxon>
        <taxon>Rhodobacterales</taxon>
        <taxon>Roseobacteraceae</taxon>
        <taxon>Roseicyclus</taxon>
    </lineage>
</organism>
<dbReference type="SUPFAM" id="SSF47090">
    <property type="entry name" value="PGBD-like"/>
    <property type="match status" value="1"/>
</dbReference>
<dbReference type="InterPro" id="IPR023346">
    <property type="entry name" value="Lysozyme-like_dom_sf"/>
</dbReference>
<keyword evidence="5" id="KW-1185">Reference proteome</keyword>
<accession>A0A7X6H119</accession>
<dbReference type="SUPFAM" id="SSF53955">
    <property type="entry name" value="Lysozyme-like"/>
    <property type="match status" value="1"/>
</dbReference>
<gene>
    <name evidence="4" type="ORF">HCU73_11565</name>
</gene>
<evidence type="ECO:0000259" key="2">
    <source>
        <dbReference type="Pfam" id="PF01471"/>
    </source>
</evidence>
<dbReference type="PANTHER" id="PTHR30163">
    <property type="entry name" value="MEMBRANE-BOUND LYTIC MUREIN TRANSGLYCOSYLASE B"/>
    <property type="match status" value="1"/>
</dbReference>
<dbReference type="PANTHER" id="PTHR30163:SF8">
    <property type="entry name" value="LYTIC MUREIN TRANSGLYCOSYLASE"/>
    <property type="match status" value="1"/>
</dbReference>
<dbReference type="Proteomes" id="UP000526408">
    <property type="component" value="Unassembled WGS sequence"/>
</dbReference>
<dbReference type="InterPro" id="IPR002477">
    <property type="entry name" value="Peptidoglycan-bd-like"/>
</dbReference>
<dbReference type="InterPro" id="IPR036366">
    <property type="entry name" value="PGBDSf"/>
</dbReference>
<keyword evidence="1" id="KW-0732">Signal</keyword>
<dbReference type="InterPro" id="IPR011970">
    <property type="entry name" value="MltB_2"/>
</dbReference>
<dbReference type="InterPro" id="IPR031304">
    <property type="entry name" value="SLT_2"/>
</dbReference>
<feature type="domain" description="Transglycosylase SLT" evidence="3">
    <location>
        <begin position="95"/>
        <end position="386"/>
    </location>
</feature>
<reference evidence="4 5" key="1">
    <citation type="submission" date="2020-04" db="EMBL/GenBank/DDBJ databases">
        <authorList>
            <person name="Yoon J."/>
        </authorList>
    </citation>
    <scope>NUCLEOTIDE SEQUENCE [LARGE SCALE GENOMIC DNA]</scope>
    <source>
        <strain evidence="4 5">KMU-115</strain>
    </source>
</reference>
<dbReference type="Gene3D" id="1.10.530.10">
    <property type="match status" value="1"/>
</dbReference>
<feature type="chain" id="PRO_5031185453" evidence="1">
    <location>
        <begin position="22"/>
        <end position="465"/>
    </location>
</feature>
<sequence>MRRALTVFLAGFLAFALPALALPPATSLRPEMRPGAAPVRSAPAVVPAAVTVSSQATPLAVTRSLRPLLRGAERPVATAAAVAAPVQAPVTDAGFATWLDGFRARARTQGISDATLTRAFSGVQVQARVLERDRNQAEFSRALWDYLDSAVSATRVANGRDALARHRDALARIERRYGVEAEVVVAVWGLESAYGAMRGDTDIIAAMATLAYDGRRRDFFEEQLIAALRILQAGDVAPRQMTGSWAGAMGHTQFMPTSYLQLAVDFDGDGRRDIWSDDPIDALASTANYLRHHGWTTGQPWGMEVRLPEGFDYGLTGERVKRSAAFWNDRGVRLADGGRIPDHGEASILLPAGHSGVALVIFDNFHVIERYNPADAYVIAVGHLSDRIAGGDPFRASWPREDRALSFAERQELQRRLVQAGFHRHNVDGIVGPETIDSVRRFQASIGWVPDGYASLRVLQRLRGS</sequence>
<dbReference type="EMBL" id="JAAZQQ010000003">
    <property type="protein sequence ID" value="NKX45233.1"/>
    <property type="molecule type" value="Genomic_DNA"/>
</dbReference>
<dbReference type="CDD" id="cd13399">
    <property type="entry name" value="Slt35-like"/>
    <property type="match status" value="1"/>
</dbReference>
<dbReference type="GO" id="GO:0009253">
    <property type="term" value="P:peptidoglycan catabolic process"/>
    <property type="evidence" value="ECO:0007669"/>
    <property type="project" value="TreeGrafter"/>
</dbReference>
<evidence type="ECO:0000256" key="1">
    <source>
        <dbReference type="SAM" id="SignalP"/>
    </source>
</evidence>